<accession>A0ABQ2D817</accession>
<evidence type="ECO:0000313" key="2">
    <source>
        <dbReference type="Proteomes" id="UP000632222"/>
    </source>
</evidence>
<dbReference type="EMBL" id="BMOD01000018">
    <property type="protein sequence ID" value="GGJ48256.1"/>
    <property type="molecule type" value="Genomic_DNA"/>
</dbReference>
<proteinExistence type="predicted"/>
<gene>
    <name evidence="1" type="ORF">GCM10008938_37840</name>
</gene>
<comment type="caution">
    <text evidence="1">The sequence shown here is derived from an EMBL/GenBank/DDBJ whole genome shotgun (WGS) entry which is preliminary data.</text>
</comment>
<protein>
    <submittedName>
        <fullName evidence="1">Uncharacterized protein</fullName>
    </submittedName>
</protein>
<organism evidence="1 2">
    <name type="scientific">Deinococcus roseus</name>
    <dbReference type="NCBI Taxonomy" id="392414"/>
    <lineage>
        <taxon>Bacteria</taxon>
        <taxon>Thermotogati</taxon>
        <taxon>Deinococcota</taxon>
        <taxon>Deinococci</taxon>
        <taxon>Deinococcales</taxon>
        <taxon>Deinococcaceae</taxon>
        <taxon>Deinococcus</taxon>
    </lineage>
</organism>
<sequence length="66" mass="7346">MCWGWEGQWHGRHWDRSAGLNGVPWVGEVVPLGVAGEVAACKRWAWWMGLTFTGVGVEREGEGHGR</sequence>
<dbReference type="Proteomes" id="UP000632222">
    <property type="component" value="Unassembled WGS sequence"/>
</dbReference>
<evidence type="ECO:0000313" key="1">
    <source>
        <dbReference type="EMBL" id="GGJ48256.1"/>
    </source>
</evidence>
<name>A0ABQ2D817_9DEIO</name>
<keyword evidence="2" id="KW-1185">Reference proteome</keyword>
<reference evidence="2" key="1">
    <citation type="journal article" date="2019" name="Int. J. Syst. Evol. Microbiol.">
        <title>The Global Catalogue of Microorganisms (GCM) 10K type strain sequencing project: providing services to taxonomists for standard genome sequencing and annotation.</title>
        <authorList>
            <consortium name="The Broad Institute Genomics Platform"/>
            <consortium name="The Broad Institute Genome Sequencing Center for Infectious Disease"/>
            <person name="Wu L."/>
            <person name="Ma J."/>
        </authorList>
    </citation>
    <scope>NUCLEOTIDE SEQUENCE [LARGE SCALE GENOMIC DNA]</scope>
    <source>
        <strain evidence="2">JCM 14370</strain>
    </source>
</reference>